<name>A0A8X6LCG0_TRICU</name>
<dbReference type="EMBL" id="BMAO01035747">
    <property type="protein sequence ID" value="GFR05711.1"/>
    <property type="molecule type" value="Genomic_DNA"/>
</dbReference>
<reference evidence="1" key="1">
    <citation type="submission" date="2020-07" db="EMBL/GenBank/DDBJ databases">
        <title>Multicomponent nature underlies the extraordinary mechanical properties of spider dragline silk.</title>
        <authorList>
            <person name="Kono N."/>
            <person name="Nakamura H."/>
            <person name="Mori M."/>
            <person name="Yoshida Y."/>
            <person name="Ohtoshi R."/>
            <person name="Malay A.D."/>
            <person name="Moran D.A.P."/>
            <person name="Tomita M."/>
            <person name="Numata K."/>
            <person name="Arakawa K."/>
        </authorList>
    </citation>
    <scope>NUCLEOTIDE SEQUENCE</scope>
</reference>
<dbReference type="AlphaFoldDB" id="A0A8X6LCG0"/>
<sequence length="100" mass="11118">MAVSRDDGPICCEKQVEDALMPWSEKLPRHQPQYQSDILTEKSYLRDISGSSPLRRHSVGRGTAALVFRLEGTWFPALGRAFLETPVVPTMIVSSSFPAV</sequence>
<dbReference type="Proteomes" id="UP000887116">
    <property type="component" value="Unassembled WGS sequence"/>
</dbReference>
<gene>
    <name evidence="1" type="ORF">TNCT_728331</name>
</gene>
<evidence type="ECO:0000313" key="2">
    <source>
        <dbReference type="Proteomes" id="UP000887116"/>
    </source>
</evidence>
<keyword evidence="2" id="KW-1185">Reference proteome</keyword>
<accession>A0A8X6LCG0</accession>
<organism evidence="1 2">
    <name type="scientific">Trichonephila clavata</name>
    <name type="common">Joro spider</name>
    <name type="synonym">Nephila clavata</name>
    <dbReference type="NCBI Taxonomy" id="2740835"/>
    <lineage>
        <taxon>Eukaryota</taxon>
        <taxon>Metazoa</taxon>
        <taxon>Ecdysozoa</taxon>
        <taxon>Arthropoda</taxon>
        <taxon>Chelicerata</taxon>
        <taxon>Arachnida</taxon>
        <taxon>Araneae</taxon>
        <taxon>Araneomorphae</taxon>
        <taxon>Entelegynae</taxon>
        <taxon>Araneoidea</taxon>
        <taxon>Nephilidae</taxon>
        <taxon>Trichonephila</taxon>
    </lineage>
</organism>
<protein>
    <submittedName>
        <fullName evidence="1">Uncharacterized protein</fullName>
    </submittedName>
</protein>
<proteinExistence type="predicted"/>
<comment type="caution">
    <text evidence="1">The sequence shown here is derived from an EMBL/GenBank/DDBJ whole genome shotgun (WGS) entry which is preliminary data.</text>
</comment>
<evidence type="ECO:0000313" key="1">
    <source>
        <dbReference type="EMBL" id="GFR05711.1"/>
    </source>
</evidence>